<keyword evidence="4" id="KW-0862">Zinc</keyword>
<keyword evidence="3" id="KW-0479">Metal-binding</keyword>
<keyword evidence="5" id="KW-0456">Lyase</keyword>
<evidence type="ECO:0000256" key="5">
    <source>
        <dbReference type="ARBA" id="ARBA00023239"/>
    </source>
</evidence>
<dbReference type="GeneID" id="96085218"/>
<evidence type="ECO:0000259" key="7">
    <source>
        <dbReference type="PROSITE" id="PS51144"/>
    </source>
</evidence>
<dbReference type="PANTHER" id="PTHR18952:SF265">
    <property type="entry name" value="CARBONIC ANHYDRASE"/>
    <property type="match status" value="1"/>
</dbReference>
<dbReference type="SUPFAM" id="SSF51069">
    <property type="entry name" value="Carbonic anhydrase"/>
    <property type="match status" value="1"/>
</dbReference>
<dbReference type="InterPro" id="IPR023561">
    <property type="entry name" value="Carbonic_anhydrase_a-class"/>
</dbReference>
<dbReference type="PROSITE" id="PS51144">
    <property type="entry name" value="ALPHA_CA_2"/>
    <property type="match status" value="1"/>
</dbReference>
<evidence type="ECO:0000256" key="6">
    <source>
        <dbReference type="ARBA" id="ARBA00048348"/>
    </source>
</evidence>
<sequence length="146" mass="15048">MTLNVASDTKDFSTSQHTKQIPGSAVPIAGGIDFTDVTNVLGRSAIQTYTGSLTTPPCAEGVTFIIVKEPLPVNVSDFNAIKKIIKFNSRFIQNTLGGENILAIGGASGNSSAAAAAAPAARSNPEVAADLSVGLGAAVQRRTRKY</sequence>
<name>A0ABR3ULE9_9PLEO</name>
<evidence type="ECO:0000256" key="1">
    <source>
        <dbReference type="ARBA" id="ARBA00010718"/>
    </source>
</evidence>
<accession>A0ABR3ULE9</accession>
<dbReference type="PANTHER" id="PTHR18952">
    <property type="entry name" value="CARBONIC ANHYDRASE"/>
    <property type="match status" value="1"/>
</dbReference>
<dbReference type="Pfam" id="PF00194">
    <property type="entry name" value="Carb_anhydrase"/>
    <property type="match status" value="1"/>
</dbReference>
<dbReference type="InterPro" id="IPR001148">
    <property type="entry name" value="CA_dom"/>
</dbReference>
<evidence type="ECO:0000256" key="3">
    <source>
        <dbReference type="ARBA" id="ARBA00022723"/>
    </source>
</evidence>
<dbReference type="EC" id="4.2.1.1" evidence="2"/>
<evidence type="ECO:0000256" key="2">
    <source>
        <dbReference type="ARBA" id="ARBA00012925"/>
    </source>
</evidence>
<evidence type="ECO:0000256" key="4">
    <source>
        <dbReference type="ARBA" id="ARBA00022833"/>
    </source>
</evidence>
<dbReference type="Proteomes" id="UP001578633">
    <property type="component" value="Chromosome 4"/>
</dbReference>
<evidence type="ECO:0000313" key="9">
    <source>
        <dbReference type="Proteomes" id="UP001578633"/>
    </source>
</evidence>
<feature type="domain" description="Alpha-carbonic anhydrase" evidence="7">
    <location>
        <begin position="1"/>
        <end position="118"/>
    </location>
</feature>
<dbReference type="RefSeq" id="XP_069306940.1">
    <property type="nucleotide sequence ID" value="XM_069451042.1"/>
</dbReference>
<comment type="caution">
    <text evidence="8">The sequence shown here is derived from an EMBL/GenBank/DDBJ whole genome shotgun (WGS) entry which is preliminary data.</text>
</comment>
<protein>
    <recommendedName>
        <fullName evidence="2">carbonic anhydrase</fullName>
        <ecNumber evidence="2">4.2.1.1</ecNumber>
    </recommendedName>
</protein>
<keyword evidence="9" id="KW-1185">Reference proteome</keyword>
<comment type="similarity">
    <text evidence="1">Belongs to the alpha-carbonic anhydrase family.</text>
</comment>
<dbReference type="InterPro" id="IPR036398">
    <property type="entry name" value="CA_dom_sf"/>
</dbReference>
<dbReference type="Gene3D" id="3.10.200.10">
    <property type="entry name" value="Alpha carbonic anhydrase"/>
    <property type="match status" value="1"/>
</dbReference>
<reference evidence="8 9" key="1">
    <citation type="submission" date="2024-09" db="EMBL/GenBank/DDBJ databases">
        <title>T2T genomes of carrot and Alternaria dauci and their utility for understanding host-pathogen interaction during carrot leaf blight disease.</title>
        <authorList>
            <person name="Liu W."/>
            <person name="Xu S."/>
            <person name="Ou C."/>
            <person name="Liu X."/>
            <person name="Zhuang F."/>
            <person name="Deng X.W."/>
        </authorList>
    </citation>
    <scope>NUCLEOTIDE SEQUENCE [LARGE SCALE GENOMIC DNA]</scope>
    <source>
        <strain evidence="8 9">A2016</strain>
    </source>
</reference>
<gene>
    <name evidence="8" type="ORF">ACET3X_004896</name>
</gene>
<dbReference type="EMBL" id="JBHGVX010000004">
    <property type="protein sequence ID" value="KAL1796356.1"/>
    <property type="molecule type" value="Genomic_DNA"/>
</dbReference>
<evidence type="ECO:0000313" key="8">
    <source>
        <dbReference type="EMBL" id="KAL1796356.1"/>
    </source>
</evidence>
<proteinExistence type="inferred from homology"/>
<organism evidence="8 9">
    <name type="scientific">Alternaria dauci</name>
    <dbReference type="NCBI Taxonomy" id="48095"/>
    <lineage>
        <taxon>Eukaryota</taxon>
        <taxon>Fungi</taxon>
        <taxon>Dikarya</taxon>
        <taxon>Ascomycota</taxon>
        <taxon>Pezizomycotina</taxon>
        <taxon>Dothideomycetes</taxon>
        <taxon>Pleosporomycetidae</taxon>
        <taxon>Pleosporales</taxon>
        <taxon>Pleosporineae</taxon>
        <taxon>Pleosporaceae</taxon>
        <taxon>Alternaria</taxon>
        <taxon>Alternaria sect. Porri</taxon>
    </lineage>
</organism>
<comment type="catalytic activity">
    <reaction evidence="6">
        <text>hydrogencarbonate + H(+) = CO2 + H2O</text>
        <dbReference type="Rhea" id="RHEA:10748"/>
        <dbReference type="ChEBI" id="CHEBI:15377"/>
        <dbReference type="ChEBI" id="CHEBI:15378"/>
        <dbReference type="ChEBI" id="CHEBI:16526"/>
        <dbReference type="ChEBI" id="CHEBI:17544"/>
        <dbReference type="EC" id="4.2.1.1"/>
    </reaction>
</comment>